<dbReference type="SMART" id="SM00441">
    <property type="entry name" value="FF"/>
    <property type="match status" value="3"/>
</dbReference>
<organism evidence="5 6">
    <name type="scientific">Seminavis robusta</name>
    <dbReference type="NCBI Taxonomy" id="568900"/>
    <lineage>
        <taxon>Eukaryota</taxon>
        <taxon>Sar</taxon>
        <taxon>Stramenopiles</taxon>
        <taxon>Ochrophyta</taxon>
        <taxon>Bacillariophyta</taxon>
        <taxon>Bacillariophyceae</taxon>
        <taxon>Bacillariophycidae</taxon>
        <taxon>Naviculales</taxon>
        <taxon>Naviculaceae</taxon>
        <taxon>Seminavis</taxon>
    </lineage>
</organism>
<feature type="compositionally biased region" description="Gly residues" evidence="2">
    <location>
        <begin position="74"/>
        <end position="87"/>
    </location>
</feature>
<feature type="region of interest" description="Disordered" evidence="2">
    <location>
        <begin position="809"/>
        <end position="910"/>
    </location>
</feature>
<feature type="compositionally biased region" description="Pro residues" evidence="2">
    <location>
        <begin position="116"/>
        <end position="132"/>
    </location>
</feature>
<feature type="compositionally biased region" description="Low complexity" evidence="2">
    <location>
        <begin position="237"/>
        <end position="247"/>
    </location>
</feature>
<keyword evidence="1" id="KW-0175">Coiled coil</keyword>
<feature type="compositionally biased region" description="Acidic residues" evidence="2">
    <location>
        <begin position="829"/>
        <end position="844"/>
    </location>
</feature>
<dbReference type="InterPro" id="IPR036020">
    <property type="entry name" value="WW_dom_sf"/>
</dbReference>
<gene>
    <name evidence="5" type="ORF">SEMRO_294_G110220.1</name>
</gene>
<evidence type="ECO:0000313" key="5">
    <source>
        <dbReference type="EMBL" id="CAB9507143.1"/>
    </source>
</evidence>
<name>A0A9N8H9V7_9STRA</name>
<feature type="compositionally biased region" description="Low complexity" evidence="2">
    <location>
        <begin position="27"/>
        <end position="54"/>
    </location>
</feature>
<dbReference type="InterPro" id="IPR039726">
    <property type="entry name" value="Prp40-like"/>
</dbReference>
<evidence type="ECO:0000259" key="3">
    <source>
        <dbReference type="PROSITE" id="PS50020"/>
    </source>
</evidence>
<feature type="compositionally biased region" description="Polar residues" evidence="2">
    <location>
        <begin position="255"/>
        <end position="266"/>
    </location>
</feature>
<dbReference type="CDD" id="cd00201">
    <property type="entry name" value="WW"/>
    <property type="match status" value="1"/>
</dbReference>
<dbReference type="SMART" id="SM00456">
    <property type="entry name" value="WW"/>
    <property type="match status" value="2"/>
</dbReference>
<dbReference type="Pfam" id="PF01846">
    <property type="entry name" value="FF"/>
    <property type="match status" value="1"/>
</dbReference>
<feature type="compositionally biased region" description="Low complexity" evidence="2">
    <location>
        <begin position="164"/>
        <end position="173"/>
    </location>
</feature>
<keyword evidence="6" id="KW-1185">Reference proteome</keyword>
<feature type="compositionally biased region" description="Polar residues" evidence="2">
    <location>
        <begin position="874"/>
        <end position="885"/>
    </location>
</feature>
<proteinExistence type="predicted"/>
<dbReference type="SUPFAM" id="SSF51045">
    <property type="entry name" value="WW domain"/>
    <property type="match status" value="1"/>
</dbReference>
<feature type="compositionally biased region" description="Low complexity" evidence="2">
    <location>
        <begin position="276"/>
        <end position="293"/>
    </location>
</feature>
<dbReference type="PANTHER" id="PTHR11864:SF0">
    <property type="entry name" value="PRP40 PRE-MRNA PROCESSING FACTOR 40 HOMOLOG A (YEAST)"/>
    <property type="match status" value="1"/>
</dbReference>
<dbReference type="PANTHER" id="PTHR11864">
    <property type="entry name" value="PRE-MRNA-PROCESSING PROTEIN PRP40"/>
    <property type="match status" value="1"/>
</dbReference>
<dbReference type="GO" id="GO:0071004">
    <property type="term" value="C:U2-type prespliceosome"/>
    <property type="evidence" value="ECO:0007669"/>
    <property type="project" value="TreeGrafter"/>
</dbReference>
<feature type="compositionally biased region" description="Basic and acidic residues" evidence="2">
    <location>
        <begin position="862"/>
        <end position="873"/>
    </location>
</feature>
<feature type="region of interest" description="Disordered" evidence="2">
    <location>
        <begin position="339"/>
        <end position="376"/>
    </location>
</feature>
<dbReference type="GO" id="GO:0003723">
    <property type="term" value="F:RNA binding"/>
    <property type="evidence" value="ECO:0007669"/>
    <property type="project" value="TreeGrafter"/>
</dbReference>
<reference evidence="5" key="1">
    <citation type="submission" date="2020-06" db="EMBL/GenBank/DDBJ databases">
        <authorList>
            <consortium name="Plant Systems Biology data submission"/>
        </authorList>
    </citation>
    <scope>NUCLEOTIDE SEQUENCE</scope>
    <source>
        <strain evidence="5">D6</strain>
    </source>
</reference>
<feature type="domain" description="WW" evidence="3">
    <location>
        <begin position="300"/>
        <end position="333"/>
    </location>
</feature>
<evidence type="ECO:0000256" key="1">
    <source>
        <dbReference type="SAM" id="Coils"/>
    </source>
</evidence>
<dbReference type="InterPro" id="IPR001202">
    <property type="entry name" value="WW_dom"/>
</dbReference>
<feature type="compositionally biased region" description="Low complexity" evidence="2">
    <location>
        <begin position="339"/>
        <end position="371"/>
    </location>
</feature>
<feature type="region of interest" description="Disordered" evidence="2">
    <location>
        <begin position="1"/>
        <end position="299"/>
    </location>
</feature>
<feature type="compositionally biased region" description="Basic and acidic residues" evidence="2">
    <location>
        <begin position="845"/>
        <end position="855"/>
    </location>
</feature>
<feature type="region of interest" description="Disordered" evidence="2">
    <location>
        <begin position="409"/>
        <end position="436"/>
    </location>
</feature>
<feature type="compositionally biased region" description="Basic residues" evidence="2">
    <location>
        <begin position="812"/>
        <end position="823"/>
    </location>
</feature>
<evidence type="ECO:0000256" key="2">
    <source>
        <dbReference type="SAM" id="MobiDB-lite"/>
    </source>
</evidence>
<dbReference type="OrthoDB" id="187617at2759"/>
<sequence>MFGRGPPPGRMQQPPHHNHNNPGPGPMNGRGMNNMHNNMGGRGMNMNGRGVPMNGRGGMPMNGRGMNPMMGRGPMPGRGGPGRGMSGGHQPPMPGRHHHNNHSPMPGRHQQHMGPPRAPPPPPPPPRPPFPQAHPQNGLSPHQMPPMRPMQQQPPYGNMSHNNLPPGHQLQHQRPPPPPPRPPFPPPTQNINQMQHNQHPVGMPPPNHMGPPRHLQPPPMNGNMQQNHHNQPHHQQSHQQQYQRPPHNQFPPHGHQQQLNNAQANSFVAMAPPLKPQHQQQPPAAAAASPKPATTHYSQAQIDQAWTEYANDKGVKYYHNSILQTSTYNKPATFVTSQQSQLQAQQQQQQQPSTERAVAAAPAASTPRPWAEYTDANTGKKYYSNGVTTTWERPEGLVSSSLSAATIVAQSNANEEETSTGESARKKRKMKAEKETPFRNNEEALAAFKGLLLAKGVLPTAKWNDVVKMCSSDSRWADCEAVLTTGERKQAMAEFQTKRANELRTKERQERARAKDAFLQLLSESLPKQASFSVWNSRFGDVRDSIAKDDRFYAVQDEETRESLFLDFCEELRKHDERKKRNKKREAQDAFNSFLKEKEEAGTLSFLSTWNSFLAAMSESDKHDSRFQVSSFMSDSDRQVFFADFAIELQAAEDDKRRRIRDARRRAEKAQRDAYRDSLEKLAAQGKITPSSHWRDVERIVESDGTYQPVHEQDRDAPREIFEEFAEEWDETYRRDRQVLSQLVLHPTSKGEILITSQTSYDEFAKALLEEANASPQTYAEVRRITKAEEPISSARLYFNELLKKAKETKPLRRRGHGGRRGSLHNDDSSEDEGEIIEDGEENENPPKESTEPLEKSQPQSSKDDQESQRQDTVETANTSEQKQPLQEAKDGDGIRQTSGDSSKQQEDPS</sequence>
<feature type="compositionally biased region" description="Pro residues" evidence="2">
    <location>
        <begin position="174"/>
        <end position="188"/>
    </location>
</feature>
<dbReference type="GO" id="GO:0005685">
    <property type="term" value="C:U1 snRNP"/>
    <property type="evidence" value="ECO:0007669"/>
    <property type="project" value="TreeGrafter"/>
</dbReference>
<evidence type="ECO:0000313" key="6">
    <source>
        <dbReference type="Proteomes" id="UP001153069"/>
    </source>
</evidence>
<dbReference type="GO" id="GO:0045292">
    <property type="term" value="P:mRNA cis splicing, via spliceosome"/>
    <property type="evidence" value="ECO:0007669"/>
    <property type="project" value="InterPro"/>
</dbReference>
<dbReference type="SUPFAM" id="SSF81698">
    <property type="entry name" value="FF domain"/>
    <property type="match status" value="4"/>
</dbReference>
<dbReference type="InterPro" id="IPR002713">
    <property type="entry name" value="FF_domain"/>
</dbReference>
<dbReference type="EMBL" id="CAICTM010000293">
    <property type="protein sequence ID" value="CAB9507143.1"/>
    <property type="molecule type" value="Genomic_DNA"/>
</dbReference>
<dbReference type="Gene3D" id="1.10.10.440">
    <property type="entry name" value="FF domain"/>
    <property type="match status" value="4"/>
</dbReference>
<feature type="compositionally biased region" description="Polar residues" evidence="2">
    <location>
        <begin position="189"/>
        <end position="198"/>
    </location>
</feature>
<evidence type="ECO:0000259" key="4">
    <source>
        <dbReference type="PROSITE" id="PS51676"/>
    </source>
</evidence>
<feature type="compositionally biased region" description="Pro residues" evidence="2">
    <location>
        <begin position="202"/>
        <end position="220"/>
    </location>
</feature>
<protein>
    <submittedName>
        <fullName evidence="5">PRP40 pre-mRNA processing factor 40 homolog</fullName>
    </submittedName>
</protein>
<dbReference type="PROSITE" id="PS50020">
    <property type="entry name" value="WW_DOMAIN_2"/>
    <property type="match status" value="1"/>
</dbReference>
<dbReference type="AlphaFoldDB" id="A0A9N8H9V7"/>
<dbReference type="PROSITE" id="PS51676">
    <property type="entry name" value="FF"/>
    <property type="match status" value="1"/>
</dbReference>
<comment type="caution">
    <text evidence="5">The sequence shown here is derived from an EMBL/GenBank/DDBJ whole genome shotgun (WGS) entry which is preliminary data.</text>
</comment>
<feature type="compositionally biased region" description="Low complexity" evidence="2">
    <location>
        <begin position="61"/>
        <end position="73"/>
    </location>
</feature>
<dbReference type="Proteomes" id="UP001153069">
    <property type="component" value="Unassembled WGS sequence"/>
</dbReference>
<accession>A0A9N8H9V7</accession>
<dbReference type="PROSITE" id="PS01159">
    <property type="entry name" value="WW_DOMAIN_1"/>
    <property type="match status" value="1"/>
</dbReference>
<dbReference type="Gene3D" id="2.20.70.10">
    <property type="match status" value="2"/>
</dbReference>
<feature type="domain" description="FF" evidence="4">
    <location>
        <begin position="511"/>
        <end position="571"/>
    </location>
</feature>
<feature type="coiled-coil region" evidence="1">
    <location>
        <begin position="646"/>
        <end position="685"/>
    </location>
</feature>
<dbReference type="InterPro" id="IPR036517">
    <property type="entry name" value="FF_domain_sf"/>
</dbReference>